<sequence length="292" mass="33264">MTTPSSLKRVLSPVVQLKRCLDRQFYACNQFRKESQTSFRQWISVSRRLQDPYLIVGTTNSINRDQWVQSVLADVPPMSRLLDAGSGEQKYRRFCSHLQYVSQDNAAYDGKGDGQGGHVESWTYGSTDYVCDIVEIPAPNDSFDVVLCTEVLEHLPDPIAAITELARILRPGGLLLLTAPFCSFTHFSPYFFSTGFSRNWYSRHLEDLGFRCVEMTPNGNYFEYLAQEIRRLPQMAKAYSLVQESWRIRLAMLAILRFLQMCSSLDRGSCDYCCYGWHVKATKDLASADHGG</sequence>
<dbReference type="GO" id="GO:0032259">
    <property type="term" value="P:methylation"/>
    <property type="evidence" value="ECO:0007669"/>
    <property type="project" value="UniProtKB-KW"/>
</dbReference>
<proteinExistence type="predicted"/>
<dbReference type="Pfam" id="PF13489">
    <property type="entry name" value="Methyltransf_23"/>
    <property type="match status" value="1"/>
</dbReference>
<dbReference type="SUPFAM" id="SSF53335">
    <property type="entry name" value="S-adenosyl-L-methionine-dependent methyltransferases"/>
    <property type="match status" value="1"/>
</dbReference>
<evidence type="ECO:0000313" key="2">
    <source>
        <dbReference type="Proteomes" id="UP000238218"/>
    </source>
</evidence>
<gene>
    <name evidence="1" type="ORF">C7B81_12030</name>
</gene>
<dbReference type="GO" id="GO:0008168">
    <property type="term" value="F:methyltransferase activity"/>
    <property type="evidence" value="ECO:0007669"/>
    <property type="project" value="UniProtKB-KW"/>
</dbReference>
<organism evidence="1 2">
    <name type="scientific">Aphanothece cf. minutissima CCALA 015</name>
    <dbReference type="NCBI Taxonomy" id="2107695"/>
    <lineage>
        <taxon>Bacteria</taxon>
        <taxon>Bacillati</taxon>
        <taxon>Cyanobacteriota</taxon>
        <taxon>Cyanophyceae</taxon>
        <taxon>Oscillatoriophycideae</taxon>
        <taxon>Chroococcales</taxon>
        <taxon>Aphanothecaceae</taxon>
        <taxon>Aphanothece</taxon>
    </lineage>
</organism>
<comment type="caution">
    <text evidence="1">The sequence shown here is derived from an EMBL/GenBank/DDBJ whole genome shotgun (WGS) entry which is preliminary data.</text>
</comment>
<dbReference type="InterPro" id="IPR029063">
    <property type="entry name" value="SAM-dependent_MTases_sf"/>
</dbReference>
<keyword evidence="1" id="KW-0489">Methyltransferase</keyword>
<dbReference type="CDD" id="cd02440">
    <property type="entry name" value="AdoMet_MTases"/>
    <property type="match status" value="1"/>
</dbReference>
<dbReference type="EMBL" id="PVWP01000008">
    <property type="protein sequence ID" value="PSB36662.1"/>
    <property type="molecule type" value="Genomic_DNA"/>
</dbReference>
<accession>A0ABX5F5C0</accession>
<dbReference type="Gene3D" id="3.40.50.150">
    <property type="entry name" value="Vaccinia Virus protein VP39"/>
    <property type="match status" value="1"/>
</dbReference>
<keyword evidence="1" id="KW-0808">Transferase</keyword>
<reference evidence="1 2" key="1">
    <citation type="submission" date="2018-03" db="EMBL/GenBank/DDBJ databases">
        <title>The ancient ancestry and fast evolution of plastids.</title>
        <authorList>
            <person name="Moore K.R."/>
            <person name="Magnabosco C."/>
            <person name="Momper L."/>
            <person name="Gold D.A."/>
            <person name="Bosak T."/>
            <person name="Fournier G.P."/>
        </authorList>
    </citation>
    <scope>NUCLEOTIDE SEQUENCE [LARGE SCALE GENOMIC DNA]</scope>
    <source>
        <strain evidence="1 2">CCALA 015</strain>
    </source>
</reference>
<dbReference type="Proteomes" id="UP000238218">
    <property type="component" value="Unassembled WGS sequence"/>
</dbReference>
<protein>
    <submittedName>
        <fullName evidence="1">Methyltransferase type 11</fullName>
    </submittedName>
</protein>
<dbReference type="RefSeq" id="WP_106222042.1">
    <property type="nucleotide sequence ID" value="NZ_PVWP01000008.1"/>
</dbReference>
<name>A0ABX5F5C0_9CHRO</name>
<evidence type="ECO:0000313" key="1">
    <source>
        <dbReference type="EMBL" id="PSB36662.1"/>
    </source>
</evidence>
<keyword evidence="2" id="KW-1185">Reference proteome</keyword>